<gene>
    <name evidence="6" type="ORF">DAPPUDRAFT_122787</name>
</gene>
<keyword evidence="2 4" id="KW-0863">Zinc-finger</keyword>
<dbReference type="GO" id="GO:0034198">
    <property type="term" value="P:cellular response to amino acid starvation"/>
    <property type="evidence" value="ECO:0000318"/>
    <property type="project" value="GO_Central"/>
</dbReference>
<reference evidence="6 7" key="1">
    <citation type="journal article" date="2011" name="Science">
        <title>The ecoresponsive genome of Daphnia pulex.</title>
        <authorList>
            <person name="Colbourne J.K."/>
            <person name="Pfrender M.E."/>
            <person name="Gilbert D."/>
            <person name="Thomas W.K."/>
            <person name="Tucker A."/>
            <person name="Oakley T.H."/>
            <person name="Tokishita S."/>
            <person name="Aerts A."/>
            <person name="Arnold G.J."/>
            <person name="Basu M.K."/>
            <person name="Bauer D.J."/>
            <person name="Caceres C.E."/>
            <person name="Carmel L."/>
            <person name="Casola C."/>
            <person name="Choi J.H."/>
            <person name="Detter J.C."/>
            <person name="Dong Q."/>
            <person name="Dusheyko S."/>
            <person name="Eads B.D."/>
            <person name="Frohlich T."/>
            <person name="Geiler-Samerotte K.A."/>
            <person name="Gerlach D."/>
            <person name="Hatcher P."/>
            <person name="Jogdeo S."/>
            <person name="Krijgsveld J."/>
            <person name="Kriventseva E.V."/>
            <person name="Kultz D."/>
            <person name="Laforsch C."/>
            <person name="Lindquist E."/>
            <person name="Lopez J."/>
            <person name="Manak J.R."/>
            <person name="Muller J."/>
            <person name="Pangilinan J."/>
            <person name="Patwardhan R.P."/>
            <person name="Pitluck S."/>
            <person name="Pritham E.J."/>
            <person name="Rechtsteiner A."/>
            <person name="Rho M."/>
            <person name="Rogozin I.B."/>
            <person name="Sakarya O."/>
            <person name="Salamov A."/>
            <person name="Schaack S."/>
            <person name="Shapiro H."/>
            <person name="Shiga Y."/>
            <person name="Skalitzky C."/>
            <person name="Smith Z."/>
            <person name="Souvorov A."/>
            <person name="Sung W."/>
            <person name="Tang Z."/>
            <person name="Tsuchiya D."/>
            <person name="Tu H."/>
            <person name="Vos H."/>
            <person name="Wang M."/>
            <person name="Wolf Y.I."/>
            <person name="Yamagata H."/>
            <person name="Yamada T."/>
            <person name="Ye Y."/>
            <person name="Shaw J.R."/>
            <person name="Andrews J."/>
            <person name="Crease T.J."/>
            <person name="Tang H."/>
            <person name="Lucas S.M."/>
            <person name="Robertson H.M."/>
            <person name="Bork P."/>
            <person name="Koonin E.V."/>
            <person name="Zdobnov E.M."/>
            <person name="Grigoriev I.V."/>
            <person name="Lynch M."/>
            <person name="Boore J.L."/>
        </authorList>
    </citation>
    <scope>NUCLEOTIDE SEQUENCE [LARGE SCALE GENOMIC DNA]</scope>
</reference>
<dbReference type="AlphaFoldDB" id="E9I564"/>
<dbReference type="PANTHER" id="PTHR25464">
    <property type="entry name" value="TRIPARTITE MOTIF-CONTAINING PROTEIN 2-LIKE PROTEIN"/>
    <property type="match status" value="1"/>
</dbReference>
<evidence type="ECO:0000313" key="7">
    <source>
        <dbReference type="Proteomes" id="UP000000305"/>
    </source>
</evidence>
<evidence type="ECO:0000256" key="2">
    <source>
        <dbReference type="ARBA" id="ARBA00022771"/>
    </source>
</evidence>
<organism evidence="6 7">
    <name type="scientific">Daphnia pulex</name>
    <name type="common">Water flea</name>
    <dbReference type="NCBI Taxonomy" id="6669"/>
    <lineage>
        <taxon>Eukaryota</taxon>
        <taxon>Metazoa</taxon>
        <taxon>Ecdysozoa</taxon>
        <taxon>Arthropoda</taxon>
        <taxon>Crustacea</taxon>
        <taxon>Branchiopoda</taxon>
        <taxon>Diplostraca</taxon>
        <taxon>Cladocera</taxon>
        <taxon>Anomopoda</taxon>
        <taxon>Daphniidae</taxon>
        <taxon>Daphnia</taxon>
    </lineage>
</organism>
<dbReference type="SUPFAM" id="SSF57850">
    <property type="entry name" value="RING/U-box"/>
    <property type="match status" value="1"/>
</dbReference>
<evidence type="ECO:0000313" key="6">
    <source>
        <dbReference type="EMBL" id="EFX60867.1"/>
    </source>
</evidence>
<evidence type="ECO:0000256" key="3">
    <source>
        <dbReference type="ARBA" id="ARBA00022833"/>
    </source>
</evidence>
<dbReference type="EMBL" id="GL735429">
    <property type="protein sequence ID" value="EFX60867.1"/>
    <property type="molecule type" value="Genomic_DNA"/>
</dbReference>
<evidence type="ECO:0000256" key="1">
    <source>
        <dbReference type="ARBA" id="ARBA00022723"/>
    </source>
</evidence>
<evidence type="ECO:0000259" key="5">
    <source>
        <dbReference type="PROSITE" id="PS50089"/>
    </source>
</evidence>
<feature type="domain" description="RING-type" evidence="5">
    <location>
        <begin position="12"/>
        <end position="55"/>
    </location>
</feature>
<sequence>MASAIEDEFVTCSICMSEYNEDGRKPKVLPCSHTVCLTCLQGIFRNNAIACPYCRQSSKVGGHLDVRKLPNNSHALHILKLNQQIVELTTLEDTCDDANFHYIFTVINIGASLAVSLQKLIVPPPNIPPCIWRQTQSII</sequence>
<dbReference type="Gene3D" id="3.30.40.10">
    <property type="entry name" value="Zinc/RING finger domain, C3HC4 (zinc finger)"/>
    <property type="match status" value="1"/>
</dbReference>
<dbReference type="InterPro" id="IPR017907">
    <property type="entry name" value="Znf_RING_CS"/>
</dbReference>
<dbReference type="PhylomeDB" id="E9I564"/>
<proteinExistence type="predicted"/>
<dbReference type="Proteomes" id="UP000000305">
    <property type="component" value="Unassembled WGS sequence"/>
</dbReference>
<dbReference type="Pfam" id="PF13639">
    <property type="entry name" value="zf-RING_2"/>
    <property type="match status" value="1"/>
</dbReference>
<dbReference type="HOGENOM" id="CLU_1847165_0_0_1"/>
<name>E9I564_DAPPU</name>
<dbReference type="GO" id="GO:0010508">
    <property type="term" value="P:positive regulation of autophagy"/>
    <property type="evidence" value="ECO:0000318"/>
    <property type="project" value="GO_Central"/>
</dbReference>
<dbReference type="InParanoid" id="E9I564"/>
<protein>
    <recommendedName>
        <fullName evidence="5">RING-type domain-containing protein</fullName>
    </recommendedName>
</protein>
<dbReference type="GO" id="GO:0008270">
    <property type="term" value="F:zinc ion binding"/>
    <property type="evidence" value="ECO:0007669"/>
    <property type="project" value="UniProtKB-KW"/>
</dbReference>
<keyword evidence="7" id="KW-1185">Reference proteome</keyword>
<dbReference type="SMART" id="SM00184">
    <property type="entry name" value="RING"/>
    <property type="match status" value="1"/>
</dbReference>
<dbReference type="PANTHER" id="PTHR25464:SF2">
    <property type="entry name" value="RING-TYPE DOMAIN-CONTAINING PROTEIN"/>
    <property type="match status" value="1"/>
</dbReference>
<dbReference type="PROSITE" id="PS00518">
    <property type="entry name" value="ZF_RING_1"/>
    <property type="match status" value="1"/>
</dbReference>
<dbReference type="InterPro" id="IPR013083">
    <property type="entry name" value="Znf_RING/FYVE/PHD"/>
</dbReference>
<evidence type="ECO:0000256" key="4">
    <source>
        <dbReference type="PROSITE-ProRule" id="PRU00175"/>
    </source>
</evidence>
<dbReference type="eggNOG" id="KOG2177">
    <property type="taxonomic scope" value="Eukaryota"/>
</dbReference>
<dbReference type="InterPro" id="IPR001841">
    <property type="entry name" value="Znf_RING"/>
</dbReference>
<dbReference type="OrthoDB" id="6366364at2759"/>
<keyword evidence="1" id="KW-0479">Metal-binding</keyword>
<dbReference type="KEGG" id="dpx:DAPPUDRAFT_122787"/>
<accession>E9I564</accession>
<dbReference type="PROSITE" id="PS50089">
    <property type="entry name" value="ZF_RING_2"/>
    <property type="match status" value="1"/>
</dbReference>
<keyword evidence="3" id="KW-0862">Zinc</keyword>